<dbReference type="InterPro" id="IPR051836">
    <property type="entry name" value="Kremen_rcpt"/>
</dbReference>
<keyword evidence="3" id="KW-0732">Signal</keyword>
<sequence length="214" mass="24087">MASGERPRPYIENYSRMASGERPRSYIENYSRMASGERPRPYIENYSRMASGERPRPYIENYSRMASGERPRSYIENYSRMASGERAISAQSYKGCYKRKLVFNEVVSADEITNQRCAFYCKEKEGLPYSATFETNCGCLSETELEGLGDPTDESECSTSCGGDVTQKCGQGNEILSVWTTGLGQGKREMAEEMEEVKGHLRELIAKLSSAAEE</sequence>
<keyword evidence="10" id="KW-1185">Reference proteome</keyword>
<dbReference type="PANTHER" id="PTHR24269:SF16">
    <property type="entry name" value="PROTEIN SLG1"/>
    <property type="match status" value="1"/>
</dbReference>
<evidence type="ECO:0000256" key="4">
    <source>
        <dbReference type="ARBA" id="ARBA00022989"/>
    </source>
</evidence>
<dbReference type="SMART" id="SM00321">
    <property type="entry name" value="WSC"/>
    <property type="match status" value="1"/>
</dbReference>
<evidence type="ECO:0000313" key="9">
    <source>
        <dbReference type="EMBL" id="CAH1251692.1"/>
    </source>
</evidence>
<keyword evidence="2" id="KW-0812">Transmembrane</keyword>
<keyword evidence="5" id="KW-0472">Membrane</keyword>
<dbReference type="GO" id="GO:0005886">
    <property type="term" value="C:plasma membrane"/>
    <property type="evidence" value="ECO:0007669"/>
    <property type="project" value="TreeGrafter"/>
</dbReference>
<evidence type="ECO:0000256" key="5">
    <source>
        <dbReference type="ARBA" id="ARBA00023136"/>
    </source>
</evidence>
<proteinExistence type="predicted"/>
<protein>
    <submittedName>
        <fullName evidence="9">Hypp9124 protein</fullName>
    </submittedName>
</protein>
<keyword evidence="4" id="KW-1133">Transmembrane helix</keyword>
<accession>A0A8J9ZC75</accession>
<dbReference type="PANTHER" id="PTHR24269">
    <property type="entry name" value="KREMEN PROTEIN"/>
    <property type="match status" value="1"/>
</dbReference>
<dbReference type="PROSITE" id="PS51212">
    <property type="entry name" value="WSC"/>
    <property type="match status" value="1"/>
</dbReference>
<dbReference type="InterPro" id="IPR002889">
    <property type="entry name" value="WSC_carb-bd"/>
</dbReference>
<feature type="domain" description="WSC" evidence="8">
    <location>
        <begin position="90"/>
        <end position="182"/>
    </location>
</feature>
<evidence type="ECO:0000313" key="10">
    <source>
        <dbReference type="Proteomes" id="UP000838412"/>
    </source>
</evidence>
<name>A0A8J9ZC75_BRALA</name>
<evidence type="ECO:0000259" key="8">
    <source>
        <dbReference type="PROSITE" id="PS51212"/>
    </source>
</evidence>
<dbReference type="EMBL" id="OV696704">
    <property type="protein sequence ID" value="CAH1251692.1"/>
    <property type="molecule type" value="Genomic_DNA"/>
</dbReference>
<gene>
    <name evidence="9" type="primary">Hypp9124</name>
    <name evidence="9" type="ORF">BLAG_LOCUS12007</name>
</gene>
<dbReference type="AlphaFoldDB" id="A0A8J9ZC75"/>
<keyword evidence="7" id="KW-0175">Coiled coil</keyword>
<evidence type="ECO:0000256" key="6">
    <source>
        <dbReference type="ARBA" id="ARBA00023180"/>
    </source>
</evidence>
<feature type="coiled-coil region" evidence="7">
    <location>
        <begin position="187"/>
        <end position="214"/>
    </location>
</feature>
<dbReference type="Proteomes" id="UP000838412">
    <property type="component" value="Chromosome 19"/>
</dbReference>
<keyword evidence="6" id="KW-0325">Glycoprotein</keyword>
<comment type="subcellular location">
    <subcellularLocation>
        <location evidence="1">Membrane</location>
        <topology evidence="1">Single-pass membrane protein</topology>
    </subcellularLocation>
</comment>
<evidence type="ECO:0000256" key="2">
    <source>
        <dbReference type="ARBA" id="ARBA00022692"/>
    </source>
</evidence>
<dbReference type="Pfam" id="PF01822">
    <property type="entry name" value="WSC"/>
    <property type="match status" value="1"/>
</dbReference>
<reference evidence="9" key="1">
    <citation type="submission" date="2022-01" db="EMBL/GenBank/DDBJ databases">
        <authorList>
            <person name="Braso-Vives M."/>
        </authorList>
    </citation>
    <scope>NUCLEOTIDE SEQUENCE</scope>
</reference>
<evidence type="ECO:0000256" key="7">
    <source>
        <dbReference type="SAM" id="Coils"/>
    </source>
</evidence>
<evidence type="ECO:0000256" key="1">
    <source>
        <dbReference type="ARBA" id="ARBA00004167"/>
    </source>
</evidence>
<organism evidence="9 10">
    <name type="scientific">Branchiostoma lanceolatum</name>
    <name type="common">Common lancelet</name>
    <name type="synonym">Amphioxus lanceolatum</name>
    <dbReference type="NCBI Taxonomy" id="7740"/>
    <lineage>
        <taxon>Eukaryota</taxon>
        <taxon>Metazoa</taxon>
        <taxon>Chordata</taxon>
        <taxon>Cephalochordata</taxon>
        <taxon>Leptocardii</taxon>
        <taxon>Amphioxiformes</taxon>
        <taxon>Branchiostomatidae</taxon>
        <taxon>Branchiostoma</taxon>
    </lineage>
</organism>
<evidence type="ECO:0000256" key="3">
    <source>
        <dbReference type="ARBA" id="ARBA00022729"/>
    </source>
</evidence>